<comment type="caution">
    <text evidence="1">The sequence shown here is derived from an EMBL/GenBank/DDBJ whole genome shotgun (WGS) entry which is preliminary data.</text>
</comment>
<sequence>MGTDEGPSAGATGVVGGPAPGVTEAFAAMCAMPTGPSRVVERAAGGVWRLPGAAQAVSESLASQDATVRERGWLLVYARIVQEMESDRDWTQEAAHWLDLGRADWSESARLCADVAWRARSAHRSALVFLSTDQVAATAVDTARGRALWHLFLTTLRYDFRCSAISRFFARVPASVASAVDPYIAALRAFALLGRSDKAGLPLMEEVLRRAGDDGKVLHTLLHGLWLGERLDDQARLMLDLLAAPVFADGTDPEAAFRKAGALRMAGDHAGALEAIEAAIEHLEPTEVVVHADCVRERALILADRDLRAVVDGARDLLVRSGLQP</sequence>
<dbReference type="RefSeq" id="WP_359771596.1">
    <property type="nucleotide sequence ID" value="NZ_JBEYRR010000001.1"/>
</dbReference>
<accession>A0ABV3LSS3</accession>
<proteinExistence type="predicted"/>
<gene>
    <name evidence="1" type="ORF">AB0887_08680</name>
</gene>
<evidence type="ECO:0000313" key="2">
    <source>
        <dbReference type="Proteomes" id="UP001553843"/>
    </source>
</evidence>
<evidence type="ECO:0000313" key="1">
    <source>
        <dbReference type="EMBL" id="MEW2362031.1"/>
    </source>
</evidence>
<dbReference type="EMBL" id="JBEYRS010000003">
    <property type="protein sequence ID" value="MEW2362031.1"/>
    <property type="molecule type" value="Genomic_DNA"/>
</dbReference>
<dbReference type="Proteomes" id="UP001553843">
    <property type="component" value="Unassembled WGS sequence"/>
</dbReference>
<reference evidence="1 2" key="1">
    <citation type="submission" date="2024-06" db="EMBL/GenBank/DDBJ databases">
        <title>The Natural Products Discovery Center: Release of the First 8490 Sequenced Strains for Exploring Actinobacteria Biosynthetic Diversity.</title>
        <authorList>
            <person name="Kalkreuter E."/>
            <person name="Kautsar S.A."/>
            <person name="Yang D."/>
            <person name="Bader C.D."/>
            <person name="Teijaro C.N."/>
            <person name="Fluegel L."/>
            <person name="Davis C.M."/>
            <person name="Simpson J.R."/>
            <person name="Lauterbach L."/>
            <person name="Steele A.D."/>
            <person name="Gui C."/>
            <person name="Meng S."/>
            <person name="Li G."/>
            <person name="Viehrig K."/>
            <person name="Ye F."/>
            <person name="Su P."/>
            <person name="Kiefer A.F."/>
            <person name="Nichols A."/>
            <person name="Cepeda A.J."/>
            <person name="Yan W."/>
            <person name="Fan B."/>
            <person name="Jiang Y."/>
            <person name="Adhikari A."/>
            <person name="Zheng C.-J."/>
            <person name="Schuster L."/>
            <person name="Cowan T.M."/>
            <person name="Smanski M.J."/>
            <person name="Chevrette M.G."/>
            <person name="De Carvalho L.P.S."/>
            <person name="Shen B."/>
        </authorList>
    </citation>
    <scope>NUCLEOTIDE SEQUENCE [LARGE SCALE GENOMIC DNA]</scope>
    <source>
        <strain evidence="1 2">NPDC047833</strain>
    </source>
</reference>
<keyword evidence="2" id="KW-1185">Reference proteome</keyword>
<organism evidence="1 2">
    <name type="scientific">Streptomyces huasconensis</name>
    <dbReference type="NCBI Taxonomy" id="1854574"/>
    <lineage>
        <taxon>Bacteria</taxon>
        <taxon>Bacillati</taxon>
        <taxon>Actinomycetota</taxon>
        <taxon>Actinomycetes</taxon>
        <taxon>Kitasatosporales</taxon>
        <taxon>Streptomycetaceae</taxon>
        <taxon>Streptomyces</taxon>
    </lineage>
</organism>
<evidence type="ECO:0008006" key="3">
    <source>
        <dbReference type="Google" id="ProtNLM"/>
    </source>
</evidence>
<protein>
    <recommendedName>
        <fullName evidence="3">Tetratricopeptide repeat protein</fullName>
    </recommendedName>
</protein>
<name>A0ABV3LSS3_9ACTN</name>